<dbReference type="EMBL" id="BJUU01000004">
    <property type="protein sequence ID" value="GEK79692.1"/>
    <property type="molecule type" value="Genomic_DNA"/>
</dbReference>
<name>A0AA87RKA5_9MICO</name>
<feature type="domain" description="Polysaccharide pyruvyl transferase" evidence="1">
    <location>
        <begin position="14"/>
        <end position="265"/>
    </location>
</feature>
<accession>A0AA87RKA5</accession>
<gene>
    <name evidence="2" type="ORF">ABA31_10430</name>
</gene>
<evidence type="ECO:0000313" key="3">
    <source>
        <dbReference type="Proteomes" id="UP000321749"/>
    </source>
</evidence>
<reference evidence="2 3" key="1">
    <citation type="submission" date="2019-07" db="EMBL/GenBank/DDBJ databases">
        <title>Whole genome shotgun sequence of Agrococcus baldri NBRC 103055.</title>
        <authorList>
            <person name="Hosoyama A."/>
            <person name="Uohara A."/>
            <person name="Ohji S."/>
            <person name="Ichikawa N."/>
        </authorList>
    </citation>
    <scope>NUCLEOTIDE SEQUENCE [LARGE SCALE GENOMIC DNA]</scope>
    <source>
        <strain evidence="2 3">NBRC 103055</strain>
    </source>
</reference>
<comment type="caution">
    <text evidence="2">The sequence shown here is derived from an EMBL/GenBank/DDBJ whole genome shotgun (WGS) entry which is preliminary data.</text>
</comment>
<dbReference type="InterPro" id="IPR007345">
    <property type="entry name" value="Polysacch_pyruvyl_Trfase"/>
</dbReference>
<protein>
    <recommendedName>
        <fullName evidence="1">Polysaccharide pyruvyl transferase domain-containing protein</fullName>
    </recommendedName>
</protein>
<evidence type="ECO:0000313" key="2">
    <source>
        <dbReference type="EMBL" id="GEK79692.1"/>
    </source>
</evidence>
<keyword evidence="3" id="KW-1185">Reference proteome</keyword>
<sequence length="328" mass="38050">MKRIGMVGYFGWGNFGDELFLKVHRQQLGETYDLKVVHDLQQEPYHSRPLAEVVEDYDAFLIGGGDLLNPLRVSGLYWQMEYLKKPVFIYGLGVPNQPYRRENVLDVYREFFDHENCKLIVARDIESYNWIKENLNPGDKLTWYPDPVCAMDRPAALPNTEKTLGVVMREHRSLNQDMSSVRTMIDTAKGMGYKIRHLVLANMELGKGDLERARLIAEPDEEVFYSDDLDEMCQQISACSMLATIKFHGLVVATMYGVPSVAMSVTPKNRNFLRMIERQEMLCSYTNEKVFERISHYPARIHQRVRADLYYRARQGYERLASEMAAHV</sequence>
<dbReference type="AlphaFoldDB" id="A0AA87RKA5"/>
<dbReference type="PANTHER" id="PTHR36836">
    <property type="entry name" value="COLANIC ACID BIOSYNTHESIS PROTEIN WCAK"/>
    <property type="match status" value="1"/>
</dbReference>
<dbReference type="PANTHER" id="PTHR36836:SF1">
    <property type="entry name" value="COLANIC ACID BIOSYNTHESIS PROTEIN WCAK"/>
    <property type="match status" value="1"/>
</dbReference>
<organism evidence="2 3">
    <name type="scientific">Agrococcus baldri</name>
    <dbReference type="NCBI Taxonomy" id="153730"/>
    <lineage>
        <taxon>Bacteria</taxon>
        <taxon>Bacillati</taxon>
        <taxon>Actinomycetota</taxon>
        <taxon>Actinomycetes</taxon>
        <taxon>Micrococcales</taxon>
        <taxon>Microbacteriaceae</taxon>
        <taxon>Agrococcus</taxon>
    </lineage>
</organism>
<proteinExistence type="predicted"/>
<dbReference type="Proteomes" id="UP000321749">
    <property type="component" value="Unassembled WGS sequence"/>
</dbReference>
<dbReference type="Pfam" id="PF04230">
    <property type="entry name" value="PS_pyruv_trans"/>
    <property type="match status" value="1"/>
</dbReference>
<evidence type="ECO:0000259" key="1">
    <source>
        <dbReference type="Pfam" id="PF04230"/>
    </source>
</evidence>
<dbReference type="RefSeq" id="WP_146793309.1">
    <property type="nucleotide sequence ID" value="NZ_BJUU01000004.1"/>
</dbReference>